<name>A0A4Q7NZR7_9FIRM</name>
<comment type="caution">
    <text evidence="5">The sequence shown here is derived from an EMBL/GenBank/DDBJ whole genome shotgun (WGS) entry which is preliminary data.</text>
</comment>
<dbReference type="Pfam" id="PF13561">
    <property type="entry name" value="adh_short_C2"/>
    <property type="match status" value="1"/>
</dbReference>
<feature type="domain" description="Ketoreductase" evidence="4">
    <location>
        <begin position="7"/>
        <end position="179"/>
    </location>
</feature>
<dbReference type="PRINTS" id="PR00081">
    <property type="entry name" value="GDHRDH"/>
</dbReference>
<dbReference type="PANTHER" id="PTHR42879:SF2">
    <property type="entry name" value="3-OXOACYL-[ACYL-CARRIER-PROTEIN] REDUCTASE FABG"/>
    <property type="match status" value="1"/>
</dbReference>
<keyword evidence="3" id="KW-0753">Steroid metabolism</keyword>
<dbReference type="RefSeq" id="WP_130435990.1">
    <property type="nucleotide sequence ID" value="NZ_SGXF01000006.1"/>
</dbReference>
<dbReference type="SMART" id="SM00822">
    <property type="entry name" value="PKS_KR"/>
    <property type="match status" value="1"/>
</dbReference>
<dbReference type="Gene3D" id="3.40.50.720">
    <property type="entry name" value="NAD(P)-binding Rossmann-like Domain"/>
    <property type="match status" value="1"/>
</dbReference>
<sequence length="255" mass="27044">MGELTNKTVIITGGGKGGGIGYGISTAFAKEGANLVITGRNVEKLENAKEELERLYGIQVLTVQADGGDEEQVKNVIDAAVKEFGKIHVLVNNAQNSASGVMLADHTKEDFDKAIYSGLYAVFFYMKHAFPYLKETKGSVINFASGAGLFGKPGQSSYAAAKEGIRGLSRVAATEWGPFGVNVNIICPLVMTAALEQWKEAYPEVYAQTIKGIPAGRFGDAEKDIGRTCVFLASDAASYISGETITMQGGSGLRP</sequence>
<evidence type="ECO:0000256" key="1">
    <source>
        <dbReference type="ARBA" id="ARBA00006484"/>
    </source>
</evidence>
<dbReference type="GO" id="GO:0008206">
    <property type="term" value="P:bile acid metabolic process"/>
    <property type="evidence" value="ECO:0007669"/>
    <property type="project" value="UniProtKB-ARBA"/>
</dbReference>
<dbReference type="GO" id="GO:0016491">
    <property type="term" value="F:oxidoreductase activity"/>
    <property type="evidence" value="ECO:0007669"/>
    <property type="project" value="UniProtKB-KW"/>
</dbReference>
<dbReference type="InterPro" id="IPR002347">
    <property type="entry name" value="SDR_fam"/>
</dbReference>
<keyword evidence="2" id="KW-0560">Oxidoreductase</keyword>
<comment type="similarity">
    <text evidence="1">Belongs to the short-chain dehydrogenases/reductases (SDR) family.</text>
</comment>
<dbReference type="OrthoDB" id="9803333at2"/>
<dbReference type="EMBL" id="SGXF01000006">
    <property type="protein sequence ID" value="RZS92993.1"/>
    <property type="molecule type" value="Genomic_DNA"/>
</dbReference>
<dbReference type="SUPFAM" id="SSF51735">
    <property type="entry name" value="NAD(P)-binding Rossmann-fold domains"/>
    <property type="match status" value="1"/>
</dbReference>
<evidence type="ECO:0000256" key="2">
    <source>
        <dbReference type="ARBA" id="ARBA00023002"/>
    </source>
</evidence>
<dbReference type="InterPro" id="IPR057326">
    <property type="entry name" value="KR_dom"/>
</dbReference>
<dbReference type="AlphaFoldDB" id="A0A4Q7NZR7"/>
<accession>A0A4Q7NZR7</accession>
<evidence type="ECO:0000313" key="6">
    <source>
        <dbReference type="Proteomes" id="UP000292927"/>
    </source>
</evidence>
<keyword evidence="3" id="KW-0443">Lipid metabolism</keyword>
<organism evidence="5 6">
    <name type="scientific">Cuneatibacter caecimuris</name>
    <dbReference type="NCBI Taxonomy" id="1796618"/>
    <lineage>
        <taxon>Bacteria</taxon>
        <taxon>Bacillati</taxon>
        <taxon>Bacillota</taxon>
        <taxon>Clostridia</taxon>
        <taxon>Lachnospirales</taxon>
        <taxon>Lachnospiraceae</taxon>
        <taxon>Cuneatibacter</taxon>
    </lineage>
</organism>
<dbReference type="PANTHER" id="PTHR42879">
    <property type="entry name" value="3-OXOACYL-(ACYL-CARRIER-PROTEIN) REDUCTASE"/>
    <property type="match status" value="1"/>
</dbReference>
<dbReference type="InterPro" id="IPR050259">
    <property type="entry name" value="SDR"/>
</dbReference>
<gene>
    <name evidence="5" type="ORF">EV209_2739</name>
</gene>
<dbReference type="PRINTS" id="PR00080">
    <property type="entry name" value="SDRFAMILY"/>
</dbReference>
<keyword evidence="6" id="KW-1185">Reference proteome</keyword>
<dbReference type="FunFam" id="3.40.50.720:FF:000084">
    <property type="entry name" value="Short-chain dehydrogenase reductase"/>
    <property type="match status" value="1"/>
</dbReference>
<evidence type="ECO:0000259" key="4">
    <source>
        <dbReference type="SMART" id="SM00822"/>
    </source>
</evidence>
<protein>
    <submittedName>
        <fullName evidence="5">NAD(P)-dependent dehydrogenase (Short-subunit alcohol dehydrogenase family)</fullName>
    </submittedName>
</protein>
<dbReference type="InterPro" id="IPR036291">
    <property type="entry name" value="NAD(P)-bd_dom_sf"/>
</dbReference>
<dbReference type="Proteomes" id="UP000292927">
    <property type="component" value="Unassembled WGS sequence"/>
</dbReference>
<dbReference type="InterPro" id="IPR020904">
    <property type="entry name" value="Sc_DH/Rdtase_CS"/>
</dbReference>
<proteinExistence type="inferred from homology"/>
<dbReference type="PROSITE" id="PS00061">
    <property type="entry name" value="ADH_SHORT"/>
    <property type="match status" value="1"/>
</dbReference>
<dbReference type="CDD" id="cd05233">
    <property type="entry name" value="SDR_c"/>
    <property type="match status" value="1"/>
</dbReference>
<evidence type="ECO:0000313" key="5">
    <source>
        <dbReference type="EMBL" id="RZS92993.1"/>
    </source>
</evidence>
<reference evidence="5 6" key="1">
    <citation type="submission" date="2019-02" db="EMBL/GenBank/DDBJ databases">
        <title>Genomic Encyclopedia of Type Strains, Phase IV (KMG-IV): sequencing the most valuable type-strain genomes for metagenomic binning, comparative biology and taxonomic classification.</title>
        <authorList>
            <person name="Goeker M."/>
        </authorList>
    </citation>
    <scope>NUCLEOTIDE SEQUENCE [LARGE SCALE GENOMIC DNA]</scope>
    <source>
        <strain evidence="5 6">DSM 29486</strain>
    </source>
</reference>
<evidence type="ECO:0000256" key="3">
    <source>
        <dbReference type="ARBA" id="ARBA00023221"/>
    </source>
</evidence>